<sequence length="22" mass="2491">THLSWCPLKEDMNCVGGISLRM</sequence>
<comment type="caution">
    <text evidence="1">The sequence shown here is derived from an EMBL/GenBank/DDBJ whole genome shotgun (WGS) entry which is preliminary data.</text>
</comment>
<organism evidence="1">
    <name type="scientific">human gut metagenome</name>
    <dbReference type="NCBI Taxonomy" id="408170"/>
    <lineage>
        <taxon>unclassified sequences</taxon>
        <taxon>metagenomes</taxon>
        <taxon>organismal metagenomes</taxon>
    </lineage>
</organism>
<evidence type="ECO:0000313" key="1">
    <source>
        <dbReference type="EMBL" id="EKC63065.1"/>
    </source>
</evidence>
<proteinExistence type="predicted"/>
<gene>
    <name evidence="1" type="ORF">OBE_07657</name>
</gene>
<feature type="non-terminal residue" evidence="1">
    <location>
        <position position="1"/>
    </location>
</feature>
<dbReference type="EMBL" id="AJWZ01005263">
    <property type="protein sequence ID" value="EKC63065.1"/>
    <property type="molecule type" value="Genomic_DNA"/>
</dbReference>
<protein>
    <submittedName>
        <fullName evidence="1">Uncharacterized protein</fullName>
    </submittedName>
</protein>
<dbReference type="AlphaFoldDB" id="K1T9S3"/>
<accession>K1T9S3</accession>
<name>K1T9S3_9ZZZZ</name>
<reference evidence="1" key="1">
    <citation type="journal article" date="2013" name="Environ. Microbiol.">
        <title>Microbiota from the distal guts of lean and obese adolescents exhibit partial functional redundancy besides clear differences in community structure.</title>
        <authorList>
            <person name="Ferrer M."/>
            <person name="Ruiz A."/>
            <person name="Lanza F."/>
            <person name="Haange S.B."/>
            <person name="Oberbach A."/>
            <person name="Till H."/>
            <person name="Bargiela R."/>
            <person name="Campoy C."/>
            <person name="Segura M.T."/>
            <person name="Richter M."/>
            <person name="von Bergen M."/>
            <person name="Seifert J."/>
            <person name="Suarez A."/>
        </authorList>
    </citation>
    <scope>NUCLEOTIDE SEQUENCE</scope>
</reference>